<keyword evidence="1" id="KW-0472">Membrane</keyword>
<dbReference type="AlphaFoldDB" id="A0A3D9LJH2"/>
<feature type="transmembrane region" description="Helical" evidence="1">
    <location>
        <begin position="75"/>
        <end position="95"/>
    </location>
</feature>
<name>A0A3D9LJH2_9FLAO</name>
<organism evidence="2 3">
    <name type="scientific">Winogradskyella pacifica</name>
    <dbReference type="NCBI Taxonomy" id="664642"/>
    <lineage>
        <taxon>Bacteria</taxon>
        <taxon>Pseudomonadati</taxon>
        <taxon>Bacteroidota</taxon>
        <taxon>Flavobacteriia</taxon>
        <taxon>Flavobacteriales</taxon>
        <taxon>Flavobacteriaceae</taxon>
        <taxon>Winogradskyella</taxon>
    </lineage>
</organism>
<evidence type="ECO:0000313" key="2">
    <source>
        <dbReference type="EMBL" id="REE06920.1"/>
    </source>
</evidence>
<feature type="transmembrane region" description="Helical" evidence="1">
    <location>
        <begin position="40"/>
        <end position="63"/>
    </location>
</feature>
<sequence length="189" mass="22386">MKQTIHFFYRFLSLPILLIIISSLIGSLLTVVHKEKDSNIFIFLSIICLVIVGWLIFMIYELIRFHKKKSIGLRNINIAVLFTYTLLIYGIYYLFFAQYLIYSEKSPDNNYKLEVYEESRLKLFSIAGDGSSRIIHLKLYDKNEKLIKESYKDCLTWGFENKVYWKLESQLVSFSSECFLSIPKKNKQK</sequence>
<keyword evidence="1" id="KW-1133">Transmembrane helix</keyword>
<proteinExistence type="predicted"/>
<dbReference type="RefSeq" id="WP_147298383.1">
    <property type="nucleotide sequence ID" value="NZ_QREI01000031.1"/>
</dbReference>
<protein>
    <submittedName>
        <fullName evidence="2">Uncharacterized protein</fullName>
    </submittedName>
</protein>
<comment type="caution">
    <text evidence="2">The sequence shown here is derived from an EMBL/GenBank/DDBJ whole genome shotgun (WGS) entry which is preliminary data.</text>
</comment>
<reference evidence="2 3" key="1">
    <citation type="submission" date="2018-07" db="EMBL/GenBank/DDBJ databases">
        <title>Genomic Encyclopedia of Type Strains, Phase III (KMG-III): the genomes of soil and plant-associated and newly described type strains.</title>
        <authorList>
            <person name="Whitman W."/>
        </authorList>
    </citation>
    <scope>NUCLEOTIDE SEQUENCE [LARGE SCALE GENOMIC DNA]</scope>
    <source>
        <strain evidence="2 3">CECT 7948</strain>
    </source>
</reference>
<gene>
    <name evidence="2" type="ORF">DFQ09_1312</name>
</gene>
<evidence type="ECO:0000256" key="1">
    <source>
        <dbReference type="SAM" id="Phobius"/>
    </source>
</evidence>
<dbReference type="Proteomes" id="UP000256919">
    <property type="component" value="Unassembled WGS sequence"/>
</dbReference>
<feature type="transmembrane region" description="Helical" evidence="1">
    <location>
        <begin position="7"/>
        <end position="28"/>
    </location>
</feature>
<keyword evidence="1" id="KW-0812">Transmembrane</keyword>
<keyword evidence="3" id="KW-1185">Reference proteome</keyword>
<evidence type="ECO:0000313" key="3">
    <source>
        <dbReference type="Proteomes" id="UP000256919"/>
    </source>
</evidence>
<dbReference type="EMBL" id="QREI01000031">
    <property type="protein sequence ID" value="REE06920.1"/>
    <property type="molecule type" value="Genomic_DNA"/>
</dbReference>
<accession>A0A3D9LJH2</accession>